<keyword evidence="1" id="KW-0472">Membrane</keyword>
<evidence type="ECO:0000256" key="1">
    <source>
        <dbReference type="SAM" id="Phobius"/>
    </source>
</evidence>
<reference evidence="2 3" key="1">
    <citation type="submission" date="2013-11" db="EMBL/GenBank/DDBJ databases">
        <title>The Genome Sequence of Phytophthora parasitica P1976.</title>
        <authorList>
            <consortium name="The Broad Institute Genomics Platform"/>
            <person name="Russ C."/>
            <person name="Tyler B."/>
            <person name="Panabieres F."/>
            <person name="Shan W."/>
            <person name="Tripathy S."/>
            <person name="Grunwald N."/>
            <person name="Machado M."/>
            <person name="Johnson C.S."/>
            <person name="Walker B."/>
            <person name="Young S."/>
            <person name="Zeng Q."/>
            <person name="Gargeya S."/>
            <person name="Fitzgerald M."/>
            <person name="Haas B."/>
            <person name="Abouelleil A."/>
            <person name="Allen A.W."/>
            <person name="Alvarado L."/>
            <person name="Arachchi H.M."/>
            <person name="Berlin A.M."/>
            <person name="Chapman S.B."/>
            <person name="Gainer-Dewar J."/>
            <person name="Goldberg J."/>
            <person name="Griggs A."/>
            <person name="Gujja S."/>
            <person name="Hansen M."/>
            <person name="Howarth C."/>
            <person name="Imamovic A."/>
            <person name="Ireland A."/>
            <person name="Larimer J."/>
            <person name="McCowan C."/>
            <person name="Murphy C."/>
            <person name="Pearson M."/>
            <person name="Poon T.W."/>
            <person name="Priest M."/>
            <person name="Roberts A."/>
            <person name="Saif S."/>
            <person name="Shea T."/>
            <person name="Sisk P."/>
            <person name="Sykes S."/>
            <person name="Wortman J."/>
            <person name="Nusbaum C."/>
            <person name="Birren B."/>
        </authorList>
    </citation>
    <scope>NUCLEOTIDE SEQUENCE [LARGE SCALE GENOMIC DNA]</scope>
    <source>
        <strain evidence="2 3">P1976</strain>
    </source>
</reference>
<keyword evidence="1" id="KW-1133">Transmembrane helix</keyword>
<keyword evidence="1" id="KW-0812">Transmembrane</keyword>
<protein>
    <submittedName>
        <fullName evidence="2">Uncharacterized protein</fullName>
    </submittedName>
</protein>
<sequence>MLIKYPGPIFFSYKCDVSSHSDLTFIQPNVCDDVDCDQWAFGLRAACFSTTLYNTQLPTLSPYPRNVEKGSRVYRSTMTFDPNKSYKFKMADTQSQVYYLLRRKRDKNEMHRANFMLLVMRIAIVVISFLVAKPTIMKGIIRSSTFSFSIKCEFAIVTKW</sequence>
<dbReference type="AlphaFoldDB" id="A0A080ZSV0"/>
<name>A0A080ZSV0_PHYNI</name>
<dbReference type="Proteomes" id="UP000028582">
    <property type="component" value="Unassembled WGS sequence"/>
</dbReference>
<organism evidence="2 3">
    <name type="scientific">Phytophthora nicotianae P1976</name>
    <dbReference type="NCBI Taxonomy" id="1317066"/>
    <lineage>
        <taxon>Eukaryota</taxon>
        <taxon>Sar</taxon>
        <taxon>Stramenopiles</taxon>
        <taxon>Oomycota</taxon>
        <taxon>Peronosporomycetes</taxon>
        <taxon>Peronosporales</taxon>
        <taxon>Peronosporaceae</taxon>
        <taxon>Phytophthora</taxon>
    </lineage>
</organism>
<dbReference type="EMBL" id="ANJA01002517">
    <property type="protein sequence ID" value="ETO69711.1"/>
    <property type="molecule type" value="Genomic_DNA"/>
</dbReference>
<evidence type="ECO:0000313" key="3">
    <source>
        <dbReference type="Proteomes" id="UP000028582"/>
    </source>
</evidence>
<gene>
    <name evidence="2" type="ORF">F444_13759</name>
</gene>
<comment type="caution">
    <text evidence="2">The sequence shown here is derived from an EMBL/GenBank/DDBJ whole genome shotgun (WGS) entry which is preliminary data.</text>
</comment>
<evidence type="ECO:0000313" key="2">
    <source>
        <dbReference type="EMBL" id="ETO69711.1"/>
    </source>
</evidence>
<proteinExistence type="predicted"/>
<accession>A0A080ZSV0</accession>
<feature type="transmembrane region" description="Helical" evidence="1">
    <location>
        <begin position="113"/>
        <end position="132"/>
    </location>
</feature>